<keyword evidence="10" id="KW-0067">ATP-binding</keyword>
<evidence type="ECO:0000256" key="5">
    <source>
        <dbReference type="ARBA" id="ARBA00010122"/>
    </source>
</evidence>
<dbReference type="InterPro" id="IPR005260">
    <property type="entry name" value="Asp_kin_monofn"/>
</dbReference>
<dbReference type="InterPro" id="IPR045865">
    <property type="entry name" value="ACT-like_dom_sf"/>
</dbReference>
<evidence type="ECO:0000256" key="7">
    <source>
        <dbReference type="ARBA" id="ARBA00022679"/>
    </source>
</evidence>
<sequence>MIVQKYGGSSVETTEKIIQVSKKIIERKKSTKDIIVVVSAMGKSTNRLIELAKEITLNPLDRELDVLLSTGEQQSIALLSIALNNLGCKAVSLTGVQARINTVGNYTRASIVGIEDDLIKKYLKEGNVVVIAGFQGINENGDITTLGRGGSDTTAVALAAKFNCPCEIYTDVDGIYSIDPRVYENALKIPKIDYDIVLEMARLGAKVIDKRALALGKKFEVPIYIGNSFKDEIGTMIGSDKMEELKVLSLVVDDSQIEVKIKNIPNKIDKLSNVFKILGRYNLDIGMTENNSINEDLNITFTCSKEYMRLFSTIRKEIVTNVDRFIEVEVNDTTRISIVGSGRINQAKITSQIFDMIKETSIKYKKLCTSELSLSYFFEGGEIKDLINRIAQTFNL</sequence>
<evidence type="ECO:0000256" key="4">
    <source>
        <dbReference type="ARBA" id="ARBA00005139"/>
    </source>
</evidence>
<accession>A0ABT1SGT2</accession>
<keyword evidence="12" id="KW-0457">Lysine biosynthesis</keyword>
<dbReference type="Gene3D" id="3.30.70.260">
    <property type="match status" value="2"/>
</dbReference>
<dbReference type="Proteomes" id="UP001524478">
    <property type="component" value="Unassembled WGS sequence"/>
</dbReference>
<comment type="pathway">
    <text evidence="2 15">Amino-acid biosynthesis; L-lysine biosynthesis via DAP pathway; (S)-tetrahydrodipicolinate from L-aspartate: step 1/4.</text>
</comment>
<dbReference type="EMBL" id="JANGAC010000027">
    <property type="protein sequence ID" value="MCQ4925693.1"/>
    <property type="molecule type" value="Genomic_DNA"/>
</dbReference>
<dbReference type="PROSITE" id="PS00324">
    <property type="entry name" value="ASPARTOKINASE"/>
    <property type="match status" value="1"/>
</dbReference>
<dbReference type="GO" id="GO:0004072">
    <property type="term" value="F:aspartate kinase activity"/>
    <property type="evidence" value="ECO:0007669"/>
    <property type="project" value="UniProtKB-EC"/>
</dbReference>
<evidence type="ECO:0000256" key="10">
    <source>
        <dbReference type="ARBA" id="ARBA00022840"/>
    </source>
</evidence>
<evidence type="ECO:0000256" key="11">
    <source>
        <dbReference type="ARBA" id="ARBA00022915"/>
    </source>
</evidence>
<evidence type="ECO:0000256" key="3">
    <source>
        <dbReference type="ARBA" id="ARBA00004986"/>
    </source>
</evidence>
<evidence type="ECO:0000256" key="6">
    <source>
        <dbReference type="ARBA" id="ARBA00022605"/>
    </source>
</evidence>
<evidence type="ECO:0000256" key="8">
    <source>
        <dbReference type="ARBA" id="ARBA00022741"/>
    </source>
</evidence>
<comment type="similarity">
    <text evidence="5 14">Belongs to the aspartokinase family.</text>
</comment>
<keyword evidence="11" id="KW-0220">Diaminopimelate biosynthesis</keyword>
<dbReference type="CDD" id="cd04246">
    <property type="entry name" value="AAK_AK-DapG-like"/>
    <property type="match status" value="1"/>
</dbReference>
<keyword evidence="9 14" id="KW-0418">Kinase</keyword>
<keyword evidence="6 15" id="KW-0028">Amino-acid biosynthesis</keyword>
<feature type="domain" description="Aspartate/glutamate/uridylate kinase" evidence="16">
    <location>
        <begin position="1"/>
        <end position="227"/>
    </location>
</feature>
<name>A0ABT1SGT2_9FIRM</name>
<dbReference type="Pfam" id="PF00696">
    <property type="entry name" value="AA_kinase"/>
    <property type="match status" value="1"/>
</dbReference>
<evidence type="ECO:0000256" key="15">
    <source>
        <dbReference type="RuleBase" id="RU004249"/>
    </source>
</evidence>
<gene>
    <name evidence="17" type="ORF">NE686_21530</name>
</gene>
<proteinExistence type="inferred from homology"/>
<comment type="catalytic activity">
    <reaction evidence="13 14">
        <text>L-aspartate + ATP = 4-phospho-L-aspartate + ADP</text>
        <dbReference type="Rhea" id="RHEA:23776"/>
        <dbReference type="ChEBI" id="CHEBI:29991"/>
        <dbReference type="ChEBI" id="CHEBI:30616"/>
        <dbReference type="ChEBI" id="CHEBI:57535"/>
        <dbReference type="ChEBI" id="CHEBI:456216"/>
        <dbReference type="EC" id="2.7.2.4"/>
    </reaction>
</comment>
<dbReference type="InterPro" id="IPR001341">
    <property type="entry name" value="Asp_kinase"/>
</dbReference>
<dbReference type="NCBIfam" id="NF005155">
    <property type="entry name" value="PRK06635.1-4"/>
    <property type="match status" value="1"/>
</dbReference>
<dbReference type="InterPro" id="IPR018042">
    <property type="entry name" value="Aspartate_kinase_CS"/>
</dbReference>
<dbReference type="SUPFAM" id="SSF53633">
    <property type="entry name" value="Carbamate kinase-like"/>
    <property type="match status" value="1"/>
</dbReference>
<dbReference type="EC" id="2.7.2.4" evidence="14"/>
<evidence type="ECO:0000256" key="13">
    <source>
        <dbReference type="ARBA" id="ARBA00047872"/>
    </source>
</evidence>
<dbReference type="Gene3D" id="3.40.1160.10">
    <property type="entry name" value="Acetylglutamate kinase-like"/>
    <property type="match status" value="1"/>
</dbReference>
<evidence type="ECO:0000256" key="2">
    <source>
        <dbReference type="ARBA" id="ARBA00004766"/>
    </source>
</evidence>
<reference evidence="17 18" key="1">
    <citation type="submission" date="2022-06" db="EMBL/GenBank/DDBJ databases">
        <title>Isolation of gut microbiota from human fecal samples.</title>
        <authorList>
            <person name="Pamer E.G."/>
            <person name="Barat B."/>
            <person name="Waligurski E."/>
            <person name="Medina S."/>
            <person name="Paddock L."/>
            <person name="Mostad J."/>
        </authorList>
    </citation>
    <scope>NUCLEOTIDE SEQUENCE [LARGE SCALE GENOMIC DNA]</scope>
    <source>
        <strain evidence="17 18">DFI.7.95</strain>
    </source>
</reference>
<evidence type="ECO:0000256" key="14">
    <source>
        <dbReference type="RuleBase" id="RU003448"/>
    </source>
</evidence>
<comment type="pathway">
    <text evidence="3 15">Amino-acid biosynthesis; L-methionine biosynthesis via de novo pathway; L-homoserine from L-aspartate: step 1/3.</text>
</comment>
<dbReference type="NCBIfam" id="TIGR00657">
    <property type="entry name" value="asp_kinases"/>
    <property type="match status" value="1"/>
</dbReference>
<dbReference type="PANTHER" id="PTHR21499:SF3">
    <property type="entry name" value="ASPARTOKINASE"/>
    <property type="match status" value="1"/>
</dbReference>
<evidence type="ECO:0000313" key="18">
    <source>
        <dbReference type="Proteomes" id="UP001524478"/>
    </source>
</evidence>
<comment type="function">
    <text evidence="1">Catalyzes the phosphorylation of the beta-carboxyl group of aspartic acid with ATP to yield 4-phospho-L-aspartate, which is involved in the branched biosynthetic pathway leading to the biosynthesis of amino acids threonine, isoleucine and methionine.</text>
</comment>
<protein>
    <recommendedName>
        <fullName evidence="14">Aspartokinase</fullName>
        <ecNumber evidence="14">2.7.2.4</ecNumber>
    </recommendedName>
</protein>
<dbReference type="SUPFAM" id="SSF55021">
    <property type="entry name" value="ACT-like"/>
    <property type="match status" value="1"/>
</dbReference>
<dbReference type="NCBIfam" id="NF005154">
    <property type="entry name" value="PRK06635.1-2"/>
    <property type="match status" value="1"/>
</dbReference>
<comment type="pathway">
    <text evidence="4 15">Amino-acid biosynthesis; L-threonine biosynthesis; L-threonine from L-aspartate: step 1/5.</text>
</comment>
<evidence type="ECO:0000256" key="9">
    <source>
        <dbReference type="ARBA" id="ARBA00022777"/>
    </source>
</evidence>
<evidence type="ECO:0000259" key="16">
    <source>
        <dbReference type="Pfam" id="PF00696"/>
    </source>
</evidence>
<dbReference type="InterPro" id="IPR036393">
    <property type="entry name" value="AceGlu_kinase-like_sf"/>
</dbReference>
<dbReference type="PANTHER" id="PTHR21499">
    <property type="entry name" value="ASPARTATE KINASE"/>
    <property type="match status" value="1"/>
</dbReference>
<organism evidence="17 18">
    <name type="scientific">Tissierella carlieri</name>
    <dbReference type="NCBI Taxonomy" id="689904"/>
    <lineage>
        <taxon>Bacteria</taxon>
        <taxon>Bacillati</taxon>
        <taxon>Bacillota</taxon>
        <taxon>Tissierellia</taxon>
        <taxon>Tissierellales</taxon>
        <taxon>Tissierellaceae</taxon>
        <taxon>Tissierella</taxon>
    </lineage>
</organism>
<keyword evidence="8" id="KW-0547">Nucleotide-binding</keyword>
<dbReference type="PIRSF" id="PIRSF000726">
    <property type="entry name" value="Asp_kin"/>
    <property type="match status" value="1"/>
</dbReference>
<evidence type="ECO:0000256" key="1">
    <source>
        <dbReference type="ARBA" id="ARBA00003121"/>
    </source>
</evidence>
<dbReference type="RefSeq" id="WP_256313086.1">
    <property type="nucleotide sequence ID" value="NZ_JANGAC010000027.1"/>
</dbReference>
<keyword evidence="7 14" id="KW-0808">Transferase</keyword>
<evidence type="ECO:0000313" key="17">
    <source>
        <dbReference type="EMBL" id="MCQ4925693.1"/>
    </source>
</evidence>
<comment type="caution">
    <text evidence="17">The sequence shown here is derived from an EMBL/GenBank/DDBJ whole genome shotgun (WGS) entry which is preliminary data.</text>
</comment>
<keyword evidence="18" id="KW-1185">Reference proteome</keyword>
<dbReference type="InterPro" id="IPR001048">
    <property type="entry name" value="Asp/Glu/Uridylate_kinase"/>
</dbReference>
<evidence type="ECO:0000256" key="12">
    <source>
        <dbReference type="ARBA" id="ARBA00023154"/>
    </source>
</evidence>